<dbReference type="Pfam" id="PF15964">
    <property type="entry name" value="CCCAP"/>
    <property type="match status" value="1"/>
</dbReference>
<dbReference type="GO" id="GO:0005814">
    <property type="term" value="C:centriole"/>
    <property type="evidence" value="ECO:0007669"/>
    <property type="project" value="TreeGrafter"/>
</dbReference>
<dbReference type="GO" id="GO:0045162">
    <property type="term" value="P:clustering of voltage-gated sodium channels"/>
    <property type="evidence" value="ECO:0007669"/>
    <property type="project" value="InterPro"/>
</dbReference>
<keyword evidence="4" id="KW-1185">Reference proteome</keyword>
<dbReference type="PANTHER" id="PTHR35970">
    <property type="entry name" value="SODIUM CHANNEL AND CLATHRIN LINKER 1"/>
    <property type="match status" value="1"/>
</dbReference>
<dbReference type="InterPro" id="IPR031887">
    <property type="entry name" value="SDCCAG8"/>
</dbReference>
<proteinExistence type="predicted"/>
<organism evidence="3 4">
    <name type="scientific">Magallana gigas</name>
    <name type="common">Pacific oyster</name>
    <name type="synonym">Crassostrea gigas</name>
    <dbReference type="NCBI Taxonomy" id="29159"/>
    <lineage>
        <taxon>Eukaryota</taxon>
        <taxon>Metazoa</taxon>
        <taxon>Spiralia</taxon>
        <taxon>Lophotrochozoa</taxon>
        <taxon>Mollusca</taxon>
        <taxon>Bivalvia</taxon>
        <taxon>Autobranchia</taxon>
        <taxon>Pteriomorphia</taxon>
        <taxon>Ostreida</taxon>
        <taxon>Ostreoidea</taxon>
        <taxon>Ostreidae</taxon>
        <taxon>Magallana</taxon>
    </lineage>
</organism>
<feature type="compositionally biased region" description="Polar residues" evidence="2">
    <location>
        <begin position="661"/>
        <end position="674"/>
    </location>
</feature>
<dbReference type="Proteomes" id="UP000005408">
    <property type="component" value="Unassembled WGS sequence"/>
</dbReference>
<name>A0A8W8L788_MAGGI</name>
<evidence type="ECO:0000313" key="3">
    <source>
        <dbReference type="EnsemblMetazoa" id="G26909.1:cds"/>
    </source>
</evidence>
<dbReference type="GO" id="GO:0060271">
    <property type="term" value="P:cilium assembly"/>
    <property type="evidence" value="ECO:0007669"/>
    <property type="project" value="TreeGrafter"/>
</dbReference>
<dbReference type="OMA" id="RIHLEEC"/>
<evidence type="ECO:0000313" key="4">
    <source>
        <dbReference type="Proteomes" id="UP000005408"/>
    </source>
</evidence>
<sequence>MDDQQIEFLNDQVKRLTIQLAKYRNQELKDEEETPLDQPGPPAPWLTDKSVLSPLIEEYDQQIQQLEEERDILKDELARLKPEFERLISENNKLVQDLRKTVENQLGGASDGEFSPSNDQEQILQNLQMQAESALQEKDAALDRWQEADQEIDRLQRELQNEKDSHQWRVVEQQAHQMQSEYYETVTVLNKEIEALQNDLRSTRDQLDMANTEVRELKRSNKDIEQQLIWKDQEIADVIFKEGMSDSRVGELKKIMDDTSQKLSSALKELDNVKTEKIALEVRVTELKKRGDELEKKEFDYVAQVRDAVQMVENSVMEKDQAEMEVKQKEEEIEKLQEALNKLINDAGVRTRQEVDSVRKQCNERISKLTVELHTLEMDNAEKEEQIKRALRDKRNVEAELEKVIKEGYAQAVKDKGAYEDINRRAIQAERMRDELLVKVDNLTSSLRREEMNQEQVKSKLEKELAELRQRKAAMDVDFEHLNEDRIKLQNDVDEMKKRVGLAEKDKETAQRKYQKEMAILENDMQQKIQDYEVRLQCSDEASRKTIGELRNLLQGQQRMSARWKEECQSITEKFECKINDLRSEVSHLKKRNDELTSLLRESQTKTLEAERMITDYAKNIYRIEERMRDSEARAAEASKQLARQSVRERQMANEKRSLMQELQRSTMESSINRNPDALLVSDLASSHHSVKSVNAS</sequence>
<feature type="coiled-coil region" evidence="1">
    <location>
        <begin position="256"/>
        <end position="531"/>
    </location>
</feature>
<feature type="region of interest" description="Disordered" evidence="2">
    <location>
        <begin position="26"/>
        <end position="48"/>
    </location>
</feature>
<dbReference type="PANTHER" id="PTHR35970:SF1">
    <property type="entry name" value="SODIUM CHANNEL AND CLATHRIN LINKER 1"/>
    <property type="match status" value="1"/>
</dbReference>
<evidence type="ECO:0000256" key="1">
    <source>
        <dbReference type="SAM" id="Coils"/>
    </source>
</evidence>
<dbReference type="AlphaFoldDB" id="A0A8W8L788"/>
<feature type="compositionally biased region" description="Basic and acidic residues" evidence="2">
    <location>
        <begin position="646"/>
        <end position="659"/>
    </location>
</feature>
<dbReference type="OrthoDB" id="551053at2759"/>
<evidence type="ECO:0008006" key="5">
    <source>
        <dbReference type="Google" id="ProtNLM"/>
    </source>
</evidence>
<dbReference type="EnsemblMetazoa" id="G26909.1">
    <property type="protein sequence ID" value="G26909.1:cds"/>
    <property type="gene ID" value="G26909"/>
</dbReference>
<dbReference type="GO" id="GO:0005813">
    <property type="term" value="C:centrosome"/>
    <property type="evidence" value="ECO:0007669"/>
    <property type="project" value="InterPro"/>
</dbReference>
<keyword evidence="1" id="KW-0175">Coiled coil</keyword>
<dbReference type="GO" id="GO:0007098">
    <property type="term" value="P:centrosome cycle"/>
    <property type="evidence" value="ECO:0007669"/>
    <property type="project" value="InterPro"/>
</dbReference>
<feature type="coiled-coil region" evidence="1">
    <location>
        <begin position="117"/>
        <end position="227"/>
    </location>
</feature>
<feature type="region of interest" description="Disordered" evidence="2">
    <location>
        <begin position="635"/>
        <end position="674"/>
    </location>
</feature>
<evidence type="ECO:0000256" key="2">
    <source>
        <dbReference type="SAM" id="MobiDB-lite"/>
    </source>
</evidence>
<dbReference type="InterPro" id="IPR038911">
    <property type="entry name" value="SCLT1"/>
</dbReference>
<accession>A0A8W8L788</accession>
<protein>
    <recommendedName>
        <fullName evidence="5">Sodium channel and clathrin linker 1</fullName>
    </recommendedName>
</protein>
<reference evidence="3" key="1">
    <citation type="submission" date="2022-08" db="UniProtKB">
        <authorList>
            <consortium name="EnsemblMetazoa"/>
        </authorList>
    </citation>
    <scope>IDENTIFICATION</scope>
    <source>
        <strain evidence="3">05x7-T-G4-1.051#20</strain>
    </source>
</reference>